<dbReference type="PANTHER" id="PTHR25462:SF305">
    <property type="entry name" value="RING-TYPE DOMAIN-CONTAINING PROTEIN"/>
    <property type="match status" value="1"/>
</dbReference>
<keyword evidence="3" id="KW-1185">Reference proteome</keyword>
<dbReference type="GeneID" id="111134099"/>
<dbReference type="AlphaFoldDB" id="A0A8B8EGL6"/>
<dbReference type="GO" id="GO:0005654">
    <property type="term" value="C:nucleoplasm"/>
    <property type="evidence" value="ECO:0007669"/>
    <property type="project" value="TreeGrafter"/>
</dbReference>
<dbReference type="GO" id="GO:0061630">
    <property type="term" value="F:ubiquitin protein ligase activity"/>
    <property type="evidence" value="ECO:0007669"/>
    <property type="project" value="TreeGrafter"/>
</dbReference>
<dbReference type="CDD" id="cd19756">
    <property type="entry name" value="Bbox2"/>
    <property type="match status" value="1"/>
</dbReference>
<dbReference type="SMART" id="SM00336">
    <property type="entry name" value="BBOX"/>
    <property type="match status" value="2"/>
</dbReference>
<dbReference type="PANTHER" id="PTHR25462">
    <property type="entry name" value="BONUS, ISOFORM C-RELATED"/>
    <property type="match status" value="1"/>
</dbReference>
<keyword evidence="1" id="KW-0863">Zinc-finger</keyword>
<dbReference type="GO" id="GO:0008270">
    <property type="term" value="F:zinc ion binding"/>
    <property type="evidence" value="ECO:0007669"/>
    <property type="project" value="UniProtKB-KW"/>
</dbReference>
<dbReference type="KEGG" id="cvn:111134099"/>
<protein>
    <submittedName>
        <fullName evidence="4">Uncharacterized protein LOC111134099</fullName>
    </submittedName>
</protein>
<name>A0A8B8EGL6_CRAVI</name>
<dbReference type="Gene3D" id="3.30.160.60">
    <property type="entry name" value="Classic Zinc Finger"/>
    <property type="match status" value="1"/>
</dbReference>
<keyword evidence="1" id="KW-0862">Zinc</keyword>
<gene>
    <name evidence="4" type="primary">LOC111134099</name>
</gene>
<accession>A0A8B8EGL6</accession>
<dbReference type="Gene3D" id="2.120.10.30">
    <property type="entry name" value="TolB, C-terminal domain"/>
    <property type="match status" value="2"/>
</dbReference>
<sequence length="554" mass="62900">MDSRHRAQDILRCALCTTEVTLMYCIVCHTNLCKDCIIIHFSDKSQAHNIVPIEQFSSTLNYPKCPTHPTKQCELNCTQCNVPFCTSCLSSGKHLGHKAVDIFEEFDAKKESLKNDLQEIENSIFPKYKDAASIIQILKADWSKNSKKQKADLIKHGEALHKEIDLIIENKQAEIDDMNTKYTIALGKQEDAINSTITEMEKAIQEIKRLLDTSDVCLVFKYQSMVKRFRKLNISIPTFQPVKINREHIMKQFGSLTALSVETEDQQSYTVPSQGTVFSPPDRPLLDVPKLITELNMGYKYLHGVPCMWSDEEIWTRGDDKILKLYNLNGELVKYFQTKSGNVPQDIAVTRSGYLVYTDYNDSSVNLVNENNKIRRLVKILDWKPHGVCSTSSDDLLVIMNSDDGTQTKVMRYSDSTEKQSIQFDDQGKPLYTSGDIKYLSENRNLDICVADNHAHAVVVVSAAGKLCFRYSGPSSTTRESFDPRGITTDSGANILIGDYKNDSIHIIDRDGHFLRYIDNCCLQLPWGLCVDSKDNLFVAENITGKVKKLQYYK</sequence>
<dbReference type="InterPro" id="IPR011042">
    <property type="entry name" value="6-blade_b-propeller_TolB-like"/>
</dbReference>
<dbReference type="SUPFAM" id="SSF57845">
    <property type="entry name" value="B-box zinc-binding domain"/>
    <property type="match status" value="1"/>
</dbReference>
<feature type="domain" description="B box-type" evidence="2">
    <location>
        <begin position="8"/>
        <end position="53"/>
    </location>
</feature>
<proteinExistence type="predicted"/>
<evidence type="ECO:0000313" key="3">
    <source>
        <dbReference type="Proteomes" id="UP000694844"/>
    </source>
</evidence>
<evidence type="ECO:0000256" key="1">
    <source>
        <dbReference type="PROSITE-ProRule" id="PRU00024"/>
    </source>
</evidence>
<dbReference type="InterPro" id="IPR047153">
    <property type="entry name" value="TRIM45/56/19-like"/>
</dbReference>
<evidence type="ECO:0000313" key="4">
    <source>
        <dbReference type="RefSeq" id="XP_022338613.1"/>
    </source>
</evidence>
<dbReference type="Pfam" id="PF00643">
    <property type="entry name" value="zf-B_box"/>
    <property type="match status" value="1"/>
</dbReference>
<feature type="domain" description="B box-type" evidence="2">
    <location>
        <begin position="65"/>
        <end position="102"/>
    </location>
</feature>
<reference evidence="4" key="1">
    <citation type="submission" date="2025-08" db="UniProtKB">
        <authorList>
            <consortium name="RefSeq"/>
        </authorList>
    </citation>
    <scope>IDENTIFICATION</scope>
    <source>
        <tissue evidence="4">Whole sample</tissue>
    </source>
</reference>
<dbReference type="RefSeq" id="XP_022338613.1">
    <property type="nucleotide sequence ID" value="XM_022482905.1"/>
</dbReference>
<dbReference type="OrthoDB" id="6128620at2759"/>
<dbReference type="Proteomes" id="UP000694844">
    <property type="component" value="Chromosome 5"/>
</dbReference>
<dbReference type="PROSITE" id="PS50119">
    <property type="entry name" value="ZF_BBOX"/>
    <property type="match status" value="2"/>
</dbReference>
<organism evidence="3 4">
    <name type="scientific">Crassostrea virginica</name>
    <name type="common">Eastern oyster</name>
    <dbReference type="NCBI Taxonomy" id="6565"/>
    <lineage>
        <taxon>Eukaryota</taxon>
        <taxon>Metazoa</taxon>
        <taxon>Spiralia</taxon>
        <taxon>Lophotrochozoa</taxon>
        <taxon>Mollusca</taxon>
        <taxon>Bivalvia</taxon>
        <taxon>Autobranchia</taxon>
        <taxon>Pteriomorphia</taxon>
        <taxon>Ostreida</taxon>
        <taxon>Ostreoidea</taxon>
        <taxon>Ostreidae</taxon>
        <taxon>Crassostrea</taxon>
    </lineage>
</organism>
<dbReference type="SUPFAM" id="SSF101898">
    <property type="entry name" value="NHL repeat"/>
    <property type="match status" value="1"/>
</dbReference>
<evidence type="ECO:0000259" key="2">
    <source>
        <dbReference type="PROSITE" id="PS50119"/>
    </source>
</evidence>
<dbReference type="InterPro" id="IPR000315">
    <property type="entry name" value="Znf_B-box"/>
</dbReference>
<keyword evidence="1" id="KW-0479">Metal-binding</keyword>